<protein>
    <submittedName>
        <fullName evidence="1">Uncharacterized protein</fullName>
    </submittedName>
</protein>
<accession>A0AAV3SZP9</accession>
<reference evidence="1 2" key="1">
    <citation type="journal article" date="2019" name="Int. J. Syst. Evol. Microbiol.">
        <title>The Global Catalogue of Microorganisms (GCM) 10K type strain sequencing project: providing services to taxonomists for standard genome sequencing and annotation.</title>
        <authorList>
            <consortium name="The Broad Institute Genomics Platform"/>
            <consortium name="The Broad Institute Genome Sequencing Center for Infectious Disease"/>
            <person name="Wu L."/>
            <person name="Ma J."/>
        </authorList>
    </citation>
    <scope>NUCLEOTIDE SEQUENCE [LARGE SCALE GENOMIC DNA]</scope>
    <source>
        <strain evidence="1 2">JCM 16327</strain>
    </source>
</reference>
<proteinExistence type="predicted"/>
<dbReference type="RefSeq" id="WP_227261704.1">
    <property type="nucleotide sequence ID" value="NZ_BAAADU010000002.1"/>
</dbReference>
<organism evidence="1 2">
    <name type="scientific">Salarchaeum japonicum</name>
    <dbReference type="NCBI Taxonomy" id="555573"/>
    <lineage>
        <taxon>Archaea</taxon>
        <taxon>Methanobacteriati</taxon>
        <taxon>Methanobacteriota</taxon>
        <taxon>Stenosarchaea group</taxon>
        <taxon>Halobacteria</taxon>
        <taxon>Halobacteriales</taxon>
        <taxon>Halobacteriaceae</taxon>
    </lineage>
</organism>
<dbReference type="AlphaFoldDB" id="A0AAV3SZP9"/>
<gene>
    <name evidence="1" type="ORF">GCM10009019_05850</name>
</gene>
<dbReference type="Proteomes" id="UP001500194">
    <property type="component" value="Unassembled WGS sequence"/>
</dbReference>
<name>A0AAV3SZP9_9EURY</name>
<keyword evidence="2" id="KW-1185">Reference proteome</keyword>
<comment type="caution">
    <text evidence="1">The sequence shown here is derived from an EMBL/GenBank/DDBJ whole genome shotgun (WGS) entry which is preliminary data.</text>
</comment>
<sequence length="141" mass="16614">MPSFNVDTEEITAFDFGNTYLFTAYFDEEQLFNQLKKYYSRDKYRFKVPEEDLKEVQQTLDSYFYELVIEDSPEEYCVVADEETDSNAILSNSVMRKQRRNHDIYLMKDKLSLEQAVEQGAIRVEKSEVNAGNIEWKTNGS</sequence>
<evidence type="ECO:0000313" key="1">
    <source>
        <dbReference type="EMBL" id="GAA0646346.1"/>
    </source>
</evidence>
<dbReference type="GeneID" id="68572298"/>
<dbReference type="EMBL" id="BAAADU010000002">
    <property type="protein sequence ID" value="GAA0646346.1"/>
    <property type="molecule type" value="Genomic_DNA"/>
</dbReference>
<evidence type="ECO:0000313" key="2">
    <source>
        <dbReference type="Proteomes" id="UP001500194"/>
    </source>
</evidence>